<feature type="compositionally biased region" description="Polar residues" evidence="1">
    <location>
        <begin position="11"/>
        <end position="20"/>
    </location>
</feature>
<feature type="region of interest" description="Disordered" evidence="1">
    <location>
        <begin position="1"/>
        <end position="112"/>
    </location>
</feature>
<feature type="compositionally biased region" description="Low complexity" evidence="1">
    <location>
        <begin position="67"/>
        <end position="86"/>
    </location>
</feature>
<feature type="compositionally biased region" description="Low complexity" evidence="1">
    <location>
        <begin position="26"/>
        <end position="45"/>
    </location>
</feature>
<evidence type="ECO:0000256" key="1">
    <source>
        <dbReference type="SAM" id="MobiDB-lite"/>
    </source>
</evidence>
<sequence>MGPEAPVHNPLLNSDRTSSHGLLMVSTRAASQAPTAQAPTAQATTHRIAAAQISDADLTDIEELKRQSAGSTETAATERTAGTAQTVSTSAGKPTDPSPPRNEPQNTALPTAEQIALLLHGLQALAQQPPTLHNTFLSGPAQAVTALTTHLATPDLTSGAHPGLGAVNSPVGRQVKQGPSEWIRSGR</sequence>
<evidence type="ECO:0000313" key="2">
    <source>
        <dbReference type="EMBL" id="KAA8893045.1"/>
    </source>
</evidence>
<dbReference type="InParanoid" id="A0A5J5EBY0"/>
<dbReference type="EMBL" id="VXIS01000517">
    <property type="protein sequence ID" value="KAA8893045.1"/>
    <property type="molecule type" value="Genomic_DNA"/>
</dbReference>
<organism evidence="2 3">
    <name type="scientific">Sphaerosporella brunnea</name>
    <dbReference type="NCBI Taxonomy" id="1250544"/>
    <lineage>
        <taxon>Eukaryota</taxon>
        <taxon>Fungi</taxon>
        <taxon>Dikarya</taxon>
        <taxon>Ascomycota</taxon>
        <taxon>Pezizomycotina</taxon>
        <taxon>Pezizomycetes</taxon>
        <taxon>Pezizales</taxon>
        <taxon>Pyronemataceae</taxon>
        <taxon>Sphaerosporella</taxon>
    </lineage>
</organism>
<feature type="region of interest" description="Disordered" evidence="1">
    <location>
        <begin position="156"/>
        <end position="187"/>
    </location>
</feature>
<comment type="caution">
    <text evidence="2">The sequence shown here is derived from an EMBL/GenBank/DDBJ whole genome shotgun (WGS) entry which is preliminary data.</text>
</comment>
<proteinExistence type="predicted"/>
<dbReference type="Proteomes" id="UP000326924">
    <property type="component" value="Unassembled WGS sequence"/>
</dbReference>
<evidence type="ECO:0000313" key="3">
    <source>
        <dbReference type="Proteomes" id="UP000326924"/>
    </source>
</evidence>
<gene>
    <name evidence="2" type="ORF">FN846DRAFT_914541</name>
</gene>
<keyword evidence="3" id="KW-1185">Reference proteome</keyword>
<protein>
    <submittedName>
        <fullName evidence="2">Uncharacterized protein</fullName>
    </submittedName>
</protein>
<accession>A0A5J5EBY0</accession>
<name>A0A5J5EBY0_9PEZI</name>
<reference evidence="2 3" key="1">
    <citation type="submission" date="2019-09" db="EMBL/GenBank/DDBJ databases">
        <title>Draft genome of the ectomycorrhizal ascomycete Sphaerosporella brunnea.</title>
        <authorList>
            <consortium name="DOE Joint Genome Institute"/>
            <person name="Benucci G.M."/>
            <person name="Marozzi G."/>
            <person name="Antonielli L."/>
            <person name="Sanchez S."/>
            <person name="Marco P."/>
            <person name="Wang X."/>
            <person name="Falini L.B."/>
            <person name="Barry K."/>
            <person name="Haridas S."/>
            <person name="Lipzen A."/>
            <person name="Labutti K."/>
            <person name="Grigoriev I.V."/>
            <person name="Murat C."/>
            <person name="Martin F."/>
            <person name="Albertini E."/>
            <person name="Donnini D."/>
            <person name="Bonito G."/>
        </authorList>
    </citation>
    <scope>NUCLEOTIDE SEQUENCE [LARGE SCALE GENOMIC DNA]</scope>
    <source>
        <strain evidence="2 3">Sb_GMNB300</strain>
    </source>
</reference>
<dbReference type="AlphaFoldDB" id="A0A5J5EBY0"/>